<evidence type="ECO:0000256" key="5">
    <source>
        <dbReference type="SAM" id="MobiDB-lite"/>
    </source>
</evidence>
<dbReference type="Proteomes" id="UP000252038">
    <property type="component" value="Chromosome"/>
</dbReference>
<evidence type="ECO:0000313" key="7">
    <source>
        <dbReference type="EMBL" id="AXE35170.1"/>
    </source>
</evidence>
<evidence type="ECO:0000256" key="4">
    <source>
        <dbReference type="ARBA" id="ARBA00023136"/>
    </source>
</evidence>
<dbReference type="GO" id="GO:0016020">
    <property type="term" value="C:membrane"/>
    <property type="evidence" value="ECO:0007669"/>
    <property type="project" value="UniProtKB-SubCell"/>
</dbReference>
<evidence type="ECO:0000256" key="2">
    <source>
        <dbReference type="ARBA" id="ARBA00022692"/>
    </source>
</evidence>
<dbReference type="Pfam" id="PF04228">
    <property type="entry name" value="Zn_peptidase"/>
    <property type="match status" value="1"/>
</dbReference>
<evidence type="ECO:0000256" key="1">
    <source>
        <dbReference type="ARBA" id="ARBA00004167"/>
    </source>
</evidence>
<keyword evidence="7" id="KW-0282">Flagellum</keyword>
<reference evidence="7 8" key="1">
    <citation type="submission" date="2018-05" db="EMBL/GenBank/DDBJ databases">
        <title>Genome sequencing, assembly and analysis of the novel insecticidal bacterium, Chromobacterium phragmitis.</title>
        <authorList>
            <person name="Sparks M.E."/>
            <person name="Blackburn M.B."/>
            <person name="Gundersen-Rindal D.E."/>
        </authorList>
    </citation>
    <scope>NUCLEOTIDE SEQUENCE [LARGE SCALE GENOMIC DNA]</scope>
    <source>
        <strain evidence="7">IIBBL 274-1</strain>
    </source>
</reference>
<feature type="compositionally biased region" description="Low complexity" evidence="5">
    <location>
        <begin position="89"/>
        <end position="111"/>
    </location>
</feature>
<dbReference type="RefSeq" id="WP_114073483.1">
    <property type="nucleotide sequence ID" value="NZ_CP029554.1"/>
</dbReference>
<gene>
    <name evidence="7" type="ORF">DK843_13250</name>
</gene>
<feature type="compositionally biased region" description="Basic and acidic residues" evidence="5">
    <location>
        <begin position="1"/>
        <end position="19"/>
    </location>
</feature>
<organism evidence="7 8">
    <name type="scientific">Chromobacterium phragmitis</name>
    <dbReference type="NCBI Taxonomy" id="2202141"/>
    <lineage>
        <taxon>Bacteria</taxon>
        <taxon>Pseudomonadati</taxon>
        <taxon>Pseudomonadota</taxon>
        <taxon>Betaproteobacteria</taxon>
        <taxon>Neisseriales</taxon>
        <taxon>Chromobacteriaceae</taxon>
        <taxon>Chromobacterium</taxon>
    </lineage>
</organism>
<keyword evidence="7" id="KW-0969">Cilium</keyword>
<feature type="region of interest" description="Disordered" evidence="5">
    <location>
        <begin position="1"/>
        <end position="111"/>
    </location>
</feature>
<dbReference type="InterPro" id="IPR007343">
    <property type="entry name" value="Uncharacterised_pept_Zn_put"/>
</dbReference>
<keyword evidence="4 6" id="KW-0472">Membrane</keyword>
<proteinExistence type="predicted"/>
<sequence>MHWQGKRESDNVEDLRTDVDLAEEGQYGSEEYEDEEYEEEDGEEEDGEEEEGEEEEGEEEEGEEEEGEEEEGEEEEGEEEEGEEEEDVQASSSASAGDYGSSQASGDSSGSSLGGMLVIGVALAAIAGVWWLFGGSSSDSGGSQAASAAPRQAEIAQQLAPPAGKSKPAGAQKDKRDTAFVKVILADTEDVWGDLFRRQGLSYQPPKLVLYTGSIRTGGCGKGDVNIGPFYCPADRKVYLDSTFFRSMRKELGGKAEFGQAYVVAHEVGHHVQKLLGISDKVDEQASRGGKKRANALSVRQELQADCLAGVWGHYANQRHMLAFREEEEGIRAASNYGDDTLAREAGAAVRPDAFTHGSSEQRMRWFRRGFDSGDMAACDTFRVKSL</sequence>
<dbReference type="AlphaFoldDB" id="A0A344UIS2"/>
<dbReference type="PANTHER" id="PTHR30168:SF0">
    <property type="entry name" value="INNER MEMBRANE PROTEIN"/>
    <property type="match status" value="1"/>
</dbReference>
<evidence type="ECO:0000256" key="6">
    <source>
        <dbReference type="SAM" id="Phobius"/>
    </source>
</evidence>
<protein>
    <submittedName>
        <fullName evidence="7">Flagellar biosynthesis protein FlgM</fullName>
    </submittedName>
</protein>
<keyword evidence="7" id="KW-0966">Cell projection</keyword>
<keyword evidence="2 6" id="KW-0812">Transmembrane</keyword>
<feature type="transmembrane region" description="Helical" evidence="6">
    <location>
        <begin position="113"/>
        <end position="133"/>
    </location>
</feature>
<comment type="subcellular location">
    <subcellularLocation>
        <location evidence="1">Membrane</location>
        <topology evidence="1">Single-pass membrane protein</topology>
    </subcellularLocation>
</comment>
<dbReference type="KEGG" id="chrb:DK843_13250"/>
<dbReference type="PANTHER" id="PTHR30168">
    <property type="entry name" value="PUTATIVE MEMBRANE PROTEIN YPFJ"/>
    <property type="match status" value="1"/>
</dbReference>
<name>A0A344UIS2_9NEIS</name>
<accession>A0A344UIS2</accession>
<evidence type="ECO:0000256" key="3">
    <source>
        <dbReference type="ARBA" id="ARBA00022989"/>
    </source>
</evidence>
<keyword evidence="3 6" id="KW-1133">Transmembrane helix</keyword>
<evidence type="ECO:0000313" key="8">
    <source>
        <dbReference type="Proteomes" id="UP000252038"/>
    </source>
</evidence>
<feature type="compositionally biased region" description="Acidic residues" evidence="5">
    <location>
        <begin position="30"/>
        <end position="88"/>
    </location>
</feature>
<dbReference type="EMBL" id="CP029554">
    <property type="protein sequence ID" value="AXE35170.1"/>
    <property type="molecule type" value="Genomic_DNA"/>
</dbReference>